<feature type="transmembrane region" description="Helical" evidence="1">
    <location>
        <begin position="174"/>
        <end position="193"/>
    </location>
</feature>
<keyword evidence="3" id="KW-1185">Reference proteome</keyword>
<protein>
    <submittedName>
        <fullName evidence="2">Uncharacterized protein</fullName>
    </submittedName>
</protein>
<organism evidence="2 3">
    <name type="scientific">Paramaledivibacter caminithermalis (strain DSM 15212 / CIP 107654 / DViRD3)</name>
    <name type="common">Clostridium caminithermale</name>
    <dbReference type="NCBI Taxonomy" id="1121301"/>
    <lineage>
        <taxon>Bacteria</taxon>
        <taxon>Bacillati</taxon>
        <taxon>Bacillota</taxon>
        <taxon>Clostridia</taxon>
        <taxon>Peptostreptococcales</taxon>
        <taxon>Caminicellaceae</taxon>
        <taxon>Paramaledivibacter</taxon>
    </lineage>
</organism>
<dbReference type="EMBL" id="FRAG01000052">
    <property type="protein sequence ID" value="SHK37640.1"/>
    <property type="molecule type" value="Genomic_DNA"/>
</dbReference>
<evidence type="ECO:0000313" key="2">
    <source>
        <dbReference type="EMBL" id="SHK37640.1"/>
    </source>
</evidence>
<dbReference type="RefSeq" id="WP_073152117.1">
    <property type="nucleotide sequence ID" value="NZ_FRAG01000052.1"/>
</dbReference>
<evidence type="ECO:0000256" key="1">
    <source>
        <dbReference type="SAM" id="Phobius"/>
    </source>
</evidence>
<gene>
    <name evidence="2" type="ORF">SAMN02745912_03119</name>
</gene>
<feature type="transmembrane region" description="Helical" evidence="1">
    <location>
        <begin position="6"/>
        <end position="24"/>
    </location>
</feature>
<accession>A0A1M6RYZ6</accession>
<feature type="transmembrane region" description="Helical" evidence="1">
    <location>
        <begin position="63"/>
        <end position="79"/>
    </location>
</feature>
<evidence type="ECO:0000313" key="3">
    <source>
        <dbReference type="Proteomes" id="UP000184465"/>
    </source>
</evidence>
<feature type="transmembrane region" description="Helical" evidence="1">
    <location>
        <begin position="36"/>
        <end position="57"/>
    </location>
</feature>
<keyword evidence="1" id="KW-0812">Transmembrane</keyword>
<sequence length="194" mass="22596">MFIFIKIIIGVVAIIILSLGIMMLRKKPIFIKGYLMTILLGTCYFPTLMLNFIRPIFWGDFDPIGLLFVALFIFLIFVLKKSFGDYMIFNIEEDILYEALFTALKEEGIEYEDKRGKIIIPYLSSEIKISTHSIFTTANVHLRFKDNKEISMRIIDRVKNILSRKTMDKVPLNAIVYIACSIFLIILLIWMISF</sequence>
<reference evidence="3" key="1">
    <citation type="submission" date="2016-11" db="EMBL/GenBank/DDBJ databases">
        <authorList>
            <person name="Varghese N."/>
            <person name="Submissions S."/>
        </authorList>
    </citation>
    <scope>NUCLEOTIDE SEQUENCE [LARGE SCALE GENOMIC DNA]</scope>
    <source>
        <strain evidence="3">DSM 15212 / CIP 107654 / DViRD3</strain>
    </source>
</reference>
<proteinExistence type="predicted"/>
<keyword evidence="1" id="KW-0472">Membrane</keyword>
<name>A0A1M6RYZ6_PARC5</name>
<dbReference type="AlphaFoldDB" id="A0A1M6RYZ6"/>
<dbReference type="STRING" id="1121301.SAMN02745912_03119"/>
<dbReference type="Proteomes" id="UP000184465">
    <property type="component" value="Unassembled WGS sequence"/>
</dbReference>
<keyword evidence="1" id="KW-1133">Transmembrane helix</keyword>